<accession>A0A6I4UVH6</accession>
<dbReference type="OrthoDB" id="9795572at2"/>
<organism evidence="2 3">
    <name type="scientific">Croceibacterium soli</name>
    <dbReference type="NCBI Taxonomy" id="1739690"/>
    <lineage>
        <taxon>Bacteria</taxon>
        <taxon>Pseudomonadati</taxon>
        <taxon>Pseudomonadota</taxon>
        <taxon>Alphaproteobacteria</taxon>
        <taxon>Sphingomonadales</taxon>
        <taxon>Erythrobacteraceae</taxon>
        <taxon>Croceibacterium</taxon>
    </lineage>
</organism>
<comment type="caution">
    <text evidence="2">The sequence shown here is derived from an EMBL/GenBank/DDBJ whole genome shotgun (WGS) entry which is preliminary data.</text>
</comment>
<dbReference type="InterPro" id="IPR009875">
    <property type="entry name" value="PilZ_domain"/>
</dbReference>
<dbReference type="Proteomes" id="UP000469159">
    <property type="component" value="Unassembled WGS sequence"/>
</dbReference>
<gene>
    <name evidence="2" type="ORF">GRI75_07580</name>
</gene>
<dbReference type="AlphaFoldDB" id="A0A6I4UVH6"/>
<evidence type="ECO:0000313" key="3">
    <source>
        <dbReference type="Proteomes" id="UP000469159"/>
    </source>
</evidence>
<dbReference type="EMBL" id="WTYK01000003">
    <property type="protein sequence ID" value="MXP41503.1"/>
    <property type="molecule type" value="Genomic_DNA"/>
</dbReference>
<evidence type="ECO:0000259" key="1">
    <source>
        <dbReference type="Pfam" id="PF07238"/>
    </source>
</evidence>
<feature type="domain" description="PilZ" evidence="1">
    <location>
        <begin position="8"/>
        <end position="66"/>
    </location>
</feature>
<proteinExistence type="predicted"/>
<keyword evidence="3" id="KW-1185">Reference proteome</keyword>
<protein>
    <recommendedName>
        <fullName evidence="1">PilZ domain-containing protein</fullName>
    </recommendedName>
</protein>
<reference evidence="2 3" key="1">
    <citation type="submission" date="2019-12" db="EMBL/GenBank/DDBJ databases">
        <title>Genomic-based taxomic classification of the family Erythrobacteraceae.</title>
        <authorList>
            <person name="Xu L."/>
        </authorList>
    </citation>
    <scope>NUCLEOTIDE SEQUENCE [LARGE SCALE GENOMIC DNA]</scope>
    <source>
        <strain evidence="2 3">MCCC 1K02066</strain>
    </source>
</reference>
<evidence type="ECO:0000313" key="2">
    <source>
        <dbReference type="EMBL" id="MXP41503.1"/>
    </source>
</evidence>
<name>A0A6I4UVH6_9SPHN</name>
<dbReference type="Pfam" id="PF07238">
    <property type="entry name" value="PilZ"/>
    <property type="match status" value="1"/>
</dbReference>
<sequence>MPAVGTARPTIGTRVGRVENVSPAGAAICADIALDVGDSVPVKFHGREVIGARIAWKRGKLVGLAF</sequence>
<dbReference type="GO" id="GO:0035438">
    <property type="term" value="F:cyclic-di-GMP binding"/>
    <property type="evidence" value="ECO:0007669"/>
    <property type="project" value="InterPro"/>
</dbReference>